<evidence type="ECO:0000313" key="2">
    <source>
        <dbReference type="Proteomes" id="UP000320857"/>
    </source>
</evidence>
<sequence length="116" mass="12451">MRGDGPNPPAVVYDGEGCSPHTRGWSHPLPALPRRSAVLPAHARMLGRPGGPPRAGDGRSHGVVVLENGRRRRAASAAQFRWKRSWAARTSSPWVSAQAARARIGLKRAVPAVVRV</sequence>
<evidence type="ECO:0000313" key="1">
    <source>
        <dbReference type="EMBL" id="MQS02697.1"/>
    </source>
</evidence>
<accession>A0A5P0YSW2</accession>
<reference evidence="1 2" key="1">
    <citation type="submission" date="2019-10" db="EMBL/GenBank/DDBJ databases">
        <title>Streptomyces sp. nov., a novel actinobacterium isolated from alkaline environment.</title>
        <authorList>
            <person name="Golinska P."/>
        </authorList>
    </citation>
    <scope>NUCLEOTIDE SEQUENCE [LARGE SCALE GENOMIC DNA]</scope>
    <source>
        <strain evidence="1 2">OF1</strain>
    </source>
</reference>
<protein>
    <submittedName>
        <fullName evidence="1">Uncharacterized protein</fullName>
    </submittedName>
</protein>
<keyword evidence="2" id="KW-1185">Reference proteome</keyword>
<gene>
    <name evidence="1" type="ORF">FNX44_012605</name>
</gene>
<comment type="caution">
    <text evidence="1">The sequence shown here is derived from an EMBL/GenBank/DDBJ whole genome shotgun (WGS) entry which is preliminary data.</text>
</comment>
<organism evidence="1 2">
    <name type="scientific">Streptomyces alkaliterrae</name>
    <dbReference type="NCBI Taxonomy" id="2213162"/>
    <lineage>
        <taxon>Bacteria</taxon>
        <taxon>Bacillati</taxon>
        <taxon>Actinomycetota</taxon>
        <taxon>Actinomycetes</taxon>
        <taxon>Kitasatosporales</taxon>
        <taxon>Streptomycetaceae</taxon>
        <taxon>Streptomyces</taxon>
    </lineage>
</organism>
<name>A0A5P0YSW2_9ACTN</name>
<dbReference type="Proteomes" id="UP000320857">
    <property type="component" value="Unassembled WGS sequence"/>
</dbReference>
<dbReference type="AlphaFoldDB" id="A0A5P0YSW2"/>
<proteinExistence type="predicted"/>
<dbReference type="EMBL" id="VJYK02000108">
    <property type="protein sequence ID" value="MQS02697.1"/>
    <property type="molecule type" value="Genomic_DNA"/>
</dbReference>